<feature type="transmembrane region" description="Helical" evidence="2">
    <location>
        <begin position="162"/>
        <end position="185"/>
    </location>
</feature>
<organism evidence="3 4">
    <name type="scientific">Brevibacterium luteolum</name>
    <dbReference type="NCBI Taxonomy" id="199591"/>
    <lineage>
        <taxon>Bacteria</taxon>
        <taxon>Bacillati</taxon>
        <taxon>Actinomycetota</taxon>
        <taxon>Actinomycetes</taxon>
        <taxon>Micrococcales</taxon>
        <taxon>Brevibacteriaceae</taxon>
        <taxon>Brevibacterium</taxon>
    </lineage>
</organism>
<protein>
    <submittedName>
        <fullName evidence="3">Uncharacterized protein</fullName>
    </submittedName>
</protein>
<feature type="transmembrane region" description="Helical" evidence="2">
    <location>
        <begin position="243"/>
        <end position="263"/>
    </location>
</feature>
<evidence type="ECO:0000313" key="3">
    <source>
        <dbReference type="EMBL" id="PMB98557.1"/>
    </source>
</evidence>
<feature type="transmembrane region" description="Helical" evidence="2">
    <location>
        <begin position="205"/>
        <end position="231"/>
    </location>
</feature>
<keyword evidence="2" id="KW-1133">Transmembrane helix</keyword>
<feature type="transmembrane region" description="Helical" evidence="2">
    <location>
        <begin position="269"/>
        <end position="293"/>
    </location>
</feature>
<reference evidence="3 4" key="1">
    <citation type="submission" date="2017-09" db="EMBL/GenBank/DDBJ databases">
        <title>Bacterial strain isolated from the female urinary microbiota.</title>
        <authorList>
            <person name="Thomas-White K."/>
            <person name="Kumar N."/>
            <person name="Forster S."/>
            <person name="Putonti C."/>
            <person name="Lawley T."/>
            <person name="Wolfe A.J."/>
        </authorList>
    </citation>
    <scope>NUCLEOTIDE SEQUENCE [LARGE SCALE GENOMIC DNA]</scope>
    <source>
        <strain evidence="3 4">UMB0680</strain>
    </source>
</reference>
<accession>A0A2N6PIS4</accession>
<feature type="region of interest" description="Disordered" evidence="1">
    <location>
        <begin position="1"/>
        <end position="89"/>
    </location>
</feature>
<feature type="compositionally biased region" description="Pro residues" evidence="1">
    <location>
        <begin position="1"/>
        <end position="31"/>
    </location>
</feature>
<proteinExistence type="predicted"/>
<dbReference type="EMBL" id="PNFZ01000002">
    <property type="protein sequence ID" value="PMB98557.1"/>
    <property type="molecule type" value="Genomic_DNA"/>
</dbReference>
<evidence type="ECO:0000256" key="2">
    <source>
        <dbReference type="SAM" id="Phobius"/>
    </source>
</evidence>
<gene>
    <name evidence="3" type="ORF">CJ198_04290</name>
</gene>
<sequence>MSYQPYPPRPPRRPGPPPPSGAGQPLPPGNRQPPGHRPPHGGPGHPPQQAGPGAPPPPRRRTVGPRVAHPRPDMTPGSKPADRRPPRWTSDVGRCVGMAIVWLVIGTAFVIGVHFRLVRHNNLTTIDSTEVFAAMWLGLLGMLVPLAFIGEKRVDRGVRFDGLVSMFTISSILVALMGLIATVAWKPIIGSEAVPGSVLDELFSTPAAALISFLFLLTATAVAIAAAIPLAADAFPRWVSAGVGLPVWIIAGIASGFAAIFVFGGPPTLLRLVLWFLAAVVSLTVMCLVLVLVQRWRVARGIFPR</sequence>
<keyword evidence="2" id="KW-0472">Membrane</keyword>
<evidence type="ECO:0000256" key="1">
    <source>
        <dbReference type="SAM" id="MobiDB-lite"/>
    </source>
</evidence>
<keyword evidence="2" id="KW-0812">Transmembrane</keyword>
<evidence type="ECO:0000313" key="4">
    <source>
        <dbReference type="Proteomes" id="UP000235703"/>
    </source>
</evidence>
<feature type="transmembrane region" description="Helical" evidence="2">
    <location>
        <begin position="92"/>
        <end position="111"/>
    </location>
</feature>
<comment type="caution">
    <text evidence="3">The sequence shown here is derived from an EMBL/GenBank/DDBJ whole genome shotgun (WGS) entry which is preliminary data.</text>
</comment>
<dbReference type="OrthoDB" id="4803238at2"/>
<feature type="transmembrane region" description="Helical" evidence="2">
    <location>
        <begin position="131"/>
        <end position="150"/>
    </location>
</feature>
<dbReference type="AlphaFoldDB" id="A0A2N6PIS4"/>
<name>A0A2N6PIS4_9MICO</name>
<keyword evidence="4" id="KW-1185">Reference proteome</keyword>
<dbReference type="Proteomes" id="UP000235703">
    <property type="component" value="Unassembled WGS sequence"/>
</dbReference>